<comment type="caution">
    <text evidence="1">The sequence shown here is derived from an EMBL/GenBank/DDBJ whole genome shotgun (WGS) entry which is preliminary data.</text>
</comment>
<protein>
    <submittedName>
        <fullName evidence="1">Uncharacterized protein</fullName>
    </submittedName>
</protein>
<gene>
    <name evidence="1" type="ORF">F0L46_09380</name>
</gene>
<dbReference type="EMBL" id="VUOA01000019">
    <property type="protein sequence ID" value="KAA2237217.1"/>
    <property type="molecule type" value="Genomic_DNA"/>
</dbReference>
<reference evidence="1 2" key="1">
    <citation type="submission" date="2019-09" db="EMBL/GenBank/DDBJ databases">
        <title>Salinarimonas rosea gen. nov., sp. nov., a new member of the a-2 subgroup of the Proteobacteria.</title>
        <authorList>
            <person name="Liu J."/>
        </authorList>
    </citation>
    <scope>NUCLEOTIDE SEQUENCE [LARGE SCALE GENOMIC DNA]</scope>
    <source>
        <strain evidence="1 2">BN140002</strain>
    </source>
</reference>
<name>A0A5B2VGC8_9HYPH</name>
<reference evidence="1 2" key="2">
    <citation type="submission" date="2019-09" db="EMBL/GenBank/DDBJ databases">
        <authorList>
            <person name="Jin C."/>
        </authorList>
    </citation>
    <scope>NUCLEOTIDE SEQUENCE [LARGE SCALE GENOMIC DNA]</scope>
    <source>
        <strain evidence="1 2">BN140002</strain>
    </source>
</reference>
<keyword evidence="2" id="KW-1185">Reference proteome</keyword>
<proteinExistence type="predicted"/>
<organism evidence="1 2">
    <name type="scientific">Salinarimonas soli</name>
    <dbReference type="NCBI Taxonomy" id="1638099"/>
    <lineage>
        <taxon>Bacteria</taxon>
        <taxon>Pseudomonadati</taxon>
        <taxon>Pseudomonadota</taxon>
        <taxon>Alphaproteobacteria</taxon>
        <taxon>Hyphomicrobiales</taxon>
        <taxon>Salinarimonadaceae</taxon>
        <taxon>Salinarimonas</taxon>
    </lineage>
</organism>
<dbReference type="Proteomes" id="UP000323142">
    <property type="component" value="Unassembled WGS sequence"/>
</dbReference>
<sequence length="179" mass="19146">MYQSSAPIAPSAAVSFLLSPDVVLVIDMFRALGDFEEHYDLSALDRLEDRLAAIIDPCAARGLVSDALLLGFALRTERSTTWAMHPVGSRRATPHEYRLLGLVAACMHGDTDLAAEALRGLGVAGNHTILSLAGEVAQRLAAAGVELDPPDARLIADDESDILALGRVDAPARRHRARE</sequence>
<evidence type="ECO:0000313" key="2">
    <source>
        <dbReference type="Proteomes" id="UP000323142"/>
    </source>
</evidence>
<accession>A0A5B2VGC8</accession>
<evidence type="ECO:0000313" key="1">
    <source>
        <dbReference type="EMBL" id="KAA2237217.1"/>
    </source>
</evidence>
<dbReference type="OrthoDB" id="8018742at2"/>
<dbReference type="RefSeq" id="WP_149816900.1">
    <property type="nucleotide sequence ID" value="NZ_VUOA01000019.1"/>
</dbReference>
<dbReference type="AlphaFoldDB" id="A0A5B2VGC8"/>